<reference evidence="19 20" key="1">
    <citation type="journal article" date="2018" name="BMC Genomics">
        <title>Genomic evidence for intraspecific hybridization in a clonal and extremely halotolerant yeast.</title>
        <authorList>
            <person name="Gostincar C."/>
            <person name="Stajich J.E."/>
            <person name="Zupancic J."/>
            <person name="Zalar P."/>
            <person name="Gunde-Cimerman N."/>
        </authorList>
    </citation>
    <scope>NUCLEOTIDE SEQUENCE [LARGE SCALE GENOMIC DNA]</scope>
    <source>
        <strain evidence="19 20">EXF-6656</strain>
    </source>
</reference>
<dbReference type="SUPFAM" id="SSF51445">
    <property type="entry name" value="(Trans)glycosidases"/>
    <property type="match status" value="1"/>
</dbReference>
<dbReference type="InterPro" id="IPR035417">
    <property type="entry name" value="SSRP1/POB3_N"/>
</dbReference>
<dbReference type="GO" id="GO:0005840">
    <property type="term" value="C:ribosome"/>
    <property type="evidence" value="ECO:0007669"/>
    <property type="project" value="InterPro"/>
</dbReference>
<dbReference type="Gene3D" id="2.30.29.150">
    <property type="match status" value="1"/>
</dbReference>
<dbReference type="Pfam" id="PF03198">
    <property type="entry name" value="Glyco_hydro_72"/>
    <property type="match status" value="1"/>
</dbReference>
<dbReference type="Gene3D" id="2.30.29.220">
    <property type="entry name" value="Structure-specific recognition protein (SSRP1)"/>
    <property type="match status" value="1"/>
</dbReference>
<feature type="region of interest" description="Disordered" evidence="17">
    <location>
        <begin position="878"/>
        <end position="906"/>
    </location>
</feature>
<evidence type="ECO:0000256" key="10">
    <source>
        <dbReference type="ARBA" id="ARBA00023015"/>
    </source>
</evidence>
<keyword evidence="9" id="KW-0227">DNA damage</keyword>
<keyword evidence="16" id="KW-0472">Membrane</keyword>
<evidence type="ECO:0000256" key="2">
    <source>
        <dbReference type="ARBA" id="ARBA00004286"/>
    </source>
</evidence>
<dbReference type="PRINTS" id="PR00887">
    <property type="entry name" value="SSRCOGNITION"/>
</dbReference>
<dbReference type="Pfam" id="PF00583">
    <property type="entry name" value="Acetyltransf_1"/>
    <property type="match status" value="1"/>
</dbReference>
<dbReference type="EMBL" id="QWIJ01000050">
    <property type="protein sequence ID" value="RMX88900.1"/>
    <property type="molecule type" value="Genomic_DNA"/>
</dbReference>
<dbReference type="InterPro" id="IPR000182">
    <property type="entry name" value="GNAT_dom"/>
</dbReference>
<keyword evidence="10" id="KW-0805">Transcription regulation</keyword>
<dbReference type="VEuPathDB" id="FungiDB:BTJ68_12520"/>
<dbReference type="Gene3D" id="3.40.630.30">
    <property type="match status" value="1"/>
</dbReference>
<dbReference type="InterPro" id="IPR038167">
    <property type="entry name" value="SSRP1_sf"/>
</dbReference>
<dbReference type="SUPFAM" id="SSF55729">
    <property type="entry name" value="Acyl-CoA N-acyltransferases (Nat)"/>
    <property type="match status" value="1"/>
</dbReference>
<evidence type="ECO:0000256" key="5">
    <source>
        <dbReference type="ARBA" id="ARBA00010060"/>
    </source>
</evidence>
<dbReference type="GO" id="GO:0098552">
    <property type="term" value="C:side of membrane"/>
    <property type="evidence" value="ECO:0007669"/>
    <property type="project" value="UniProtKB-KW"/>
</dbReference>
<evidence type="ECO:0000256" key="17">
    <source>
        <dbReference type="SAM" id="MobiDB-lite"/>
    </source>
</evidence>
<dbReference type="GO" id="GO:0006281">
    <property type="term" value="P:DNA repair"/>
    <property type="evidence" value="ECO:0007669"/>
    <property type="project" value="UniProtKB-KW"/>
</dbReference>
<keyword evidence="6" id="KW-0158">Chromosome</keyword>
<dbReference type="Gene3D" id="3.20.20.80">
    <property type="entry name" value="Glycosidases"/>
    <property type="match status" value="1"/>
</dbReference>
<feature type="region of interest" description="Disordered" evidence="17">
    <location>
        <begin position="1125"/>
        <end position="1148"/>
    </location>
</feature>
<dbReference type="InterPro" id="IPR050454">
    <property type="entry name" value="RTT106/SSRP1_HistChap/FACT"/>
</dbReference>
<comment type="function">
    <text evidence="15">Component of the FACT complex, a general chromatin factor that acts to reorganize nucleosomes. The FACT complex is involved in multiple processes that require DNA as a template such as mRNA elongation, DNA replication and DNA repair. During transcription elongation the FACT complex acts as a histone chaperone that both destabilizes and restores nucleosomal structure. It facilitates the passage of RNA polymerase II and transcription by promoting the dissociation of one histone H2A-H2B dimer from the nucleosome, then subsequently promotes the reestablishment of the nucleosome following the passage of RNA polymerase II.</text>
</comment>
<dbReference type="Pfam" id="PF03531">
    <property type="entry name" value="SSrecog"/>
    <property type="match status" value="1"/>
</dbReference>
<dbReference type="VEuPathDB" id="FungiDB:BTJ68_12521"/>
<evidence type="ECO:0000256" key="11">
    <source>
        <dbReference type="ARBA" id="ARBA00023163"/>
    </source>
</evidence>
<evidence type="ECO:0000313" key="20">
    <source>
        <dbReference type="Proteomes" id="UP000281245"/>
    </source>
</evidence>
<dbReference type="PANTHER" id="PTHR45849">
    <property type="entry name" value="FACT COMPLEX SUBUNIT SSRP1"/>
    <property type="match status" value="1"/>
</dbReference>
<evidence type="ECO:0000256" key="12">
    <source>
        <dbReference type="ARBA" id="ARBA00023180"/>
    </source>
</evidence>
<keyword evidence="14" id="KW-0539">Nucleus</keyword>
<dbReference type="GO" id="GO:0006260">
    <property type="term" value="P:DNA replication"/>
    <property type="evidence" value="ECO:0007669"/>
    <property type="project" value="UniProtKB-KW"/>
</dbReference>
<dbReference type="GO" id="GO:0016747">
    <property type="term" value="F:acyltransferase activity, transferring groups other than amino-acyl groups"/>
    <property type="evidence" value="ECO:0007669"/>
    <property type="project" value="InterPro"/>
</dbReference>
<dbReference type="GO" id="GO:0031491">
    <property type="term" value="F:nucleosome binding"/>
    <property type="evidence" value="ECO:0007669"/>
    <property type="project" value="TreeGrafter"/>
</dbReference>
<dbReference type="CDD" id="cd13230">
    <property type="entry name" value="PH1_SSRP1-like"/>
    <property type="match status" value="1"/>
</dbReference>
<comment type="similarity">
    <text evidence="4 16">Belongs to the glycosyl hydrolase 72 family.</text>
</comment>
<comment type="similarity">
    <text evidence="5">Belongs to the SSRP1 family.</text>
</comment>
<dbReference type="InterPro" id="IPR035987">
    <property type="entry name" value="Ribosomal_uS8_sf"/>
</dbReference>
<dbReference type="Gene3D" id="2.30.29.30">
    <property type="entry name" value="Pleckstrin-homology domain (PH domain)/Phosphotyrosine-binding domain (PTB)"/>
    <property type="match status" value="2"/>
</dbReference>
<keyword evidence="16" id="KW-0449">Lipoprotein</keyword>
<accession>A0A3M6XEF1</accession>
<keyword evidence="16" id="KW-0336">GPI-anchor</keyword>
<feature type="region of interest" description="Disordered" evidence="17">
    <location>
        <begin position="1421"/>
        <end position="1514"/>
    </location>
</feature>
<comment type="caution">
    <text evidence="19">The sequence shown here is derived from an EMBL/GenBank/DDBJ whole genome shotgun (WGS) entry which is preliminary data.</text>
</comment>
<evidence type="ECO:0000313" key="19">
    <source>
        <dbReference type="EMBL" id="RMX88900.1"/>
    </source>
</evidence>
<dbReference type="Pfam" id="PF21103">
    <property type="entry name" value="PH1_SSRP1-like"/>
    <property type="match status" value="1"/>
</dbReference>
<evidence type="ECO:0000256" key="16">
    <source>
        <dbReference type="RuleBase" id="RU361209"/>
    </source>
</evidence>
<organism evidence="19 20">
    <name type="scientific">Hortaea werneckii</name>
    <name type="common">Black yeast</name>
    <name type="synonym">Cladosporium werneckii</name>
    <dbReference type="NCBI Taxonomy" id="91943"/>
    <lineage>
        <taxon>Eukaryota</taxon>
        <taxon>Fungi</taxon>
        <taxon>Dikarya</taxon>
        <taxon>Ascomycota</taxon>
        <taxon>Pezizomycotina</taxon>
        <taxon>Dothideomycetes</taxon>
        <taxon>Dothideomycetidae</taxon>
        <taxon>Mycosphaerellales</taxon>
        <taxon>Teratosphaeriaceae</taxon>
        <taxon>Hortaea</taxon>
    </lineage>
</organism>
<name>A0A3M6XEF1_HORWE</name>
<dbReference type="CDD" id="cd13229">
    <property type="entry name" value="PH_TFIIH"/>
    <property type="match status" value="1"/>
</dbReference>
<dbReference type="Pfam" id="PF08512">
    <property type="entry name" value="Rttp106-like_middle"/>
    <property type="match status" value="1"/>
</dbReference>
<evidence type="ECO:0000256" key="9">
    <source>
        <dbReference type="ARBA" id="ARBA00022763"/>
    </source>
</evidence>
<dbReference type="InterPro" id="IPR024954">
    <property type="entry name" value="SSRP1_DD"/>
</dbReference>
<evidence type="ECO:0000256" key="7">
    <source>
        <dbReference type="ARBA" id="ARBA00022705"/>
    </source>
</evidence>
<evidence type="ECO:0000256" key="13">
    <source>
        <dbReference type="ARBA" id="ARBA00023204"/>
    </source>
</evidence>
<dbReference type="FunFam" id="2.30.29.220:FF:000003">
    <property type="entry name" value="FACT complex subunit POB3"/>
    <property type="match status" value="1"/>
</dbReference>
<dbReference type="EC" id="2.4.1.-" evidence="16"/>
<dbReference type="GO" id="GO:0035101">
    <property type="term" value="C:FACT complex"/>
    <property type="evidence" value="ECO:0007669"/>
    <property type="project" value="TreeGrafter"/>
</dbReference>
<keyword evidence="7" id="KW-0235">DNA replication</keyword>
<dbReference type="GO" id="GO:0042393">
    <property type="term" value="F:histone binding"/>
    <property type="evidence" value="ECO:0007669"/>
    <property type="project" value="TreeGrafter"/>
</dbReference>
<keyword evidence="8" id="KW-0732">Signal</keyword>
<comment type="subcellular location">
    <subcellularLocation>
        <location evidence="3 16">Cell membrane</location>
        <topology evidence="3 16">Lipid-anchor</topology>
        <topology evidence="3 16">GPI-anchor</topology>
    </subcellularLocation>
    <subcellularLocation>
        <location evidence="2">Chromosome</location>
    </subcellularLocation>
    <subcellularLocation>
        <location evidence="1">Nucleus</location>
    </subcellularLocation>
</comment>
<dbReference type="SMART" id="SM01287">
    <property type="entry name" value="Rtt106"/>
    <property type="match status" value="1"/>
</dbReference>
<dbReference type="SUPFAM" id="SSF50729">
    <property type="entry name" value="PH domain-like"/>
    <property type="match status" value="1"/>
</dbReference>
<dbReference type="FunFam" id="2.30.29.150:FF:000001">
    <property type="entry name" value="Fact complex subunit ssrp1"/>
    <property type="match status" value="1"/>
</dbReference>
<evidence type="ECO:0000256" key="14">
    <source>
        <dbReference type="ARBA" id="ARBA00023242"/>
    </source>
</evidence>
<dbReference type="GO" id="GO:0005886">
    <property type="term" value="C:plasma membrane"/>
    <property type="evidence" value="ECO:0007669"/>
    <property type="project" value="UniProtKB-SubCell"/>
</dbReference>
<dbReference type="InterPro" id="IPR004886">
    <property type="entry name" value="Glucanosyltransferase"/>
</dbReference>
<dbReference type="Pfam" id="PF17292">
    <property type="entry name" value="POB3_N"/>
    <property type="match status" value="1"/>
</dbReference>
<feature type="compositionally biased region" description="Acidic residues" evidence="17">
    <location>
        <begin position="1478"/>
        <end position="1498"/>
    </location>
</feature>
<feature type="compositionally biased region" description="Acidic residues" evidence="17">
    <location>
        <begin position="1442"/>
        <end position="1467"/>
    </location>
</feature>
<keyword evidence="11" id="KW-0804">Transcription</keyword>
<dbReference type="InterPro" id="IPR011993">
    <property type="entry name" value="PH-like_dom_sf"/>
</dbReference>
<feature type="region of interest" description="Disordered" evidence="17">
    <location>
        <begin position="1087"/>
        <end position="1108"/>
    </location>
</feature>
<dbReference type="PROSITE" id="PS51186">
    <property type="entry name" value="GNAT"/>
    <property type="match status" value="1"/>
</dbReference>
<evidence type="ECO:0000256" key="6">
    <source>
        <dbReference type="ARBA" id="ARBA00022454"/>
    </source>
</evidence>
<comment type="function">
    <text evidence="16">Splits internally a 1,3-beta-glucan molecule and transfers the newly generated reducing end (the donor) to the non-reducing end of another 1,3-beta-glucan molecule (the acceptor) forming a 1,3-beta linkage, resulting in the elongation of 1,3-beta-glucan chains in the cell wall.</text>
</comment>
<dbReference type="FunFam" id="2.30.29.30:FF:000146">
    <property type="entry name" value="FACT complex subunit POB3"/>
    <property type="match status" value="1"/>
</dbReference>
<keyword evidence="12" id="KW-0325">Glycoprotein</keyword>
<dbReference type="SUPFAM" id="SSF56047">
    <property type="entry name" value="Ribosomal protein S8"/>
    <property type="match status" value="2"/>
</dbReference>
<feature type="domain" description="N-acetyltransferase" evidence="18">
    <location>
        <begin position="346"/>
        <end position="516"/>
    </location>
</feature>
<evidence type="ECO:0000259" key="18">
    <source>
        <dbReference type="PROSITE" id="PS51186"/>
    </source>
</evidence>
<keyword evidence="16" id="KW-0808">Transferase</keyword>
<evidence type="ECO:0000256" key="4">
    <source>
        <dbReference type="ARBA" id="ARBA00007528"/>
    </source>
</evidence>
<gene>
    <name evidence="19" type="ORF">D0869_01276</name>
</gene>
<dbReference type="CDD" id="cd13231">
    <property type="entry name" value="PH2_SSRP1-like"/>
    <property type="match status" value="1"/>
</dbReference>
<keyword evidence="13" id="KW-0234">DNA repair</keyword>
<feature type="compositionally biased region" description="Acidic residues" evidence="17">
    <location>
        <begin position="1136"/>
        <end position="1148"/>
    </location>
</feature>
<dbReference type="InterPro" id="IPR016181">
    <property type="entry name" value="Acyl_CoA_acyltransferase"/>
</dbReference>
<dbReference type="GO" id="GO:0003735">
    <property type="term" value="F:structural constituent of ribosome"/>
    <property type="evidence" value="ECO:0007669"/>
    <property type="project" value="InterPro"/>
</dbReference>
<dbReference type="PANTHER" id="PTHR45849:SF1">
    <property type="entry name" value="FACT COMPLEX SUBUNIT SSRP1"/>
    <property type="match status" value="1"/>
</dbReference>
<dbReference type="InterPro" id="IPR017853">
    <property type="entry name" value="GH"/>
</dbReference>
<protein>
    <recommendedName>
        <fullName evidence="16">1,3-beta-glucanosyltransferase</fullName>
        <ecNumber evidence="16">2.4.1.-</ecNumber>
    </recommendedName>
</protein>
<dbReference type="GO" id="GO:0006412">
    <property type="term" value="P:translation"/>
    <property type="evidence" value="ECO:0007669"/>
    <property type="project" value="InterPro"/>
</dbReference>
<dbReference type="OrthoDB" id="498543at2759"/>
<dbReference type="Proteomes" id="UP000281245">
    <property type="component" value="Unassembled WGS sequence"/>
</dbReference>
<feature type="compositionally biased region" description="Basic residues" evidence="17">
    <location>
        <begin position="1505"/>
        <end position="1514"/>
    </location>
</feature>
<evidence type="ECO:0000256" key="8">
    <source>
        <dbReference type="ARBA" id="ARBA00022729"/>
    </source>
</evidence>
<proteinExistence type="inferred from homology"/>
<dbReference type="InterPro" id="IPR048993">
    <property type="entry name" value="SSRP1-like_PH1"/>
</dbReference>
<dbReference type="InterPro" id="IPR000969">
    <property type="entry name" value="SSRP1/POB3"/>
</dbReference>
<sequence>MSLVNLAHVCSHLQNASLARLGLTSIPYTRLHLSLALLLHKQGFLSQVHLGGASPPAACFPGSAAPDNHHVTSAPHRDRRPRSGEAALWDVVYGGVRNEEALRLRGYPEESIQFAVEGSRLSGAQLEADGWRKHWMDFVLEHGGKSEEELVAAGVGGDFEQKILRQSGINSMLQQLPEGISAADAEKELRRHLRKRDIDRDILAYFAGPAAFATPRHLERDGITIQAMGLEIPSQHVTPLPPTYRDPWNLEGTSPGLEPDNTTLITNKNRASRRLWLGLKYWEGSPVLTKARLISKPTKRLWLSSRELGAVVRGSHAGEVKGLSRVGEIMAKAGKPRDPEARDKMANVRPMTPMDLLRFNPCNLDHLTETYNIGFYLDYFTRWPQLCKVMENESGQIEAYILGKLESSPYPAPIEPYDPNLKIYQKKFPNYLPWHAHITCLTVAPAARRKGFATKLSEALEVVGDEQDCWFVDLFVRVENEAAIQLYKRMGYSVYRRIIDYYNGGSDAYDMRKPLKRDKNRKTVRANGENIRVDPSEFLVRGVVHQPHDLWQRSPTGVMNLTWPLKDELLPRLEHDVGLFTELGVNTIYVYSIDHRQPLERSMKLIEDAGLYVLTTLTTPLCSINRNAPLESYQPATLLEMFKTIDIMAQHPNTLGVLVSHHLINDARSESLCLPVLAAVVRDVKRYMRLKRDLTGQRVLPLGYGAASAGERDRRVLEYLSSQDEESRIDFWAGSHYTWAGRPGGDASGYRDVIDRYKDASIPLFLCEYGSRPGRGLPRSFDETRALYSPEMTKVFSGGCVYEMWQGTNDYGLVQMIPNVQESGNASRSRARLGQRAREAYKGQVLETRETSWGELQLYEDFRNYQARLQEAERMLSTEYPGAQNAAITAASDSDARREEAPSDLQDPMDLALVPETCLDWAGIEAALRDHQPQQGGESFDDIYLDLSKQPGKCRVAESGLGWKPAGGSGGQTFTLDKQDIQSASWSRAARGYELKVFARNAGVVLLDGFRPDDYDAIRKCFQVWFGVELVQREHALRGWNWGKSELGRNELTFNVRNQPAFEIPYTEISNTNLAGKNEVAVELSLPQDGQDPVDGVNGTKKKGQKTGGAVDQLTEMRFYIPGTEMRKGRKKNAEEDGEEAQENGEEEENAANLFYEALMDKAEIGEVAGDTFATFLDILHLTPRGRFDIDLYEKSFRLRGKTYDYKISYDNAKRFFILPKPDDVHQLLCIGLDPPLRQGQTRYPFIVMQFKRDEEVNIELNMTEEDLKEKYAGKLQARYEAPIGTVIARIFHGLTGKKLFQPSHDFSSHHQQSGVKCSIKANEGHLYCLDRAFLFVPKPATYISFDHVAAITMSRVGGAVSASRTFDITVTLKNGAGEHQFSNINREEQAPLENFFKIKNIKTKNEMDVENSMLSAALNGNADLGSSDDEEVVNAARGSAGEDDEDESVDEDFQADSDSNVAEEFDSDAKSSGGEESGSDEEMEDADADAGGDDDSDTAEKVERPKKKAKTGK</sequence>
<dbReference type="GO" id="GO:0003677">
    <property type="term" value="F:DNA binding"/>
    <property type="evidence" value="ECO:0007669"/>
    <property type="project" value="InterPro"/>
</dbReference>
<dbReference type="InterPro" id="IPR013719">
    <property type="entry name" value="RTT106/SPT16-like_middle_dom"/>
</dbReference>
<evidence type="ECO:0000256" key="15">
    <source>
        <dbReference type="ARBA" id="ARBA00025370"/>
    </source>
</evidence>
<evidence type="ECO:0000256" key="3">
    <source>
        <dbReference type="ARBA" id="ARBA00004609"/>
    </source>
</evidence>
<evidence type="ECO:0000256" key="1">
    <source>
        <dbReference type="ARBA" id="ARBA00004123"/>
    </source>
</evidence>